<evidence type="ECO:0000256" key="1">
    <source>
        <dbReference type="SAM" id="MobiDB-lite"/>
    </source>
</evidence>
<evidence type="ECO:0000313" key="4">
    <source>
        <dbReference type="WBParaSite" id="SPAL_0001331000.1"/>
    </source>
</evidence>
<evidence type="ECO:0000313" key="3">
    <source>
        <dbReference type="Proteomes" id="UP000046392"/>
    </source>
</evidence>
<reference evidence="4" key="1">
    <citation type="submission" date="2017-02" db="UniProtKB">
        <authorList>
            <consortium name="WormBaseParasite"/>
        </authorList>
    </citation>
    <scope>IDENTIFICATION</scope>
</reference>
<feature type="region of interest" description="Disordered" evidence="1">
    <location>
        <begin position="103"/>
        <end position="137"/>
    </location>
</feature>
<keyword evidence="3" id="KW-1185">Reference proteome</keyword>
<feature type="signal peptide" evidence="2">
    <location>
        <begin position="1"/>
        <end position="22"/>
    </location>
</feature>
<keyword evidence="2" id="KW-0732">Signal</keyword>
<dbReference type="AlphaFoldDB" id="A0A0N5C5T3"/>
<name>A0A0N5C5T3_STREA</name>
<proteinExistence type="predicted"/>
<feature type="chain" id="PRO_5005895506" evidence="2">
    <location>
        <begin position="23"/>
        <end position="137"/>
    </location>
</feature>
<dbReference type="Proteomes" id="UP000046392">
    <property type="component" value="Unplaced"/>
</dbReference>
<sequence>MKIFFDYLVFLFTLYSSKFVKASIDVKSNVVTSTSNYDNLVVLKRSLDRAVVNTDVNFMITSREKRKARISHHVDKIYGKGFENGRGGKGYERELLEKEIRREGRKITTKRTRKGRGERHTRSRRSGRMTKRHIASF</sequence>
<organism evidence="3 4">
    <name type="scientific">Strongyloides papillosus</name>
    <name type="common">Intestinal threadworm</name>
    <dbReference type="NCBI Taxonomy" id="174720"/>
    <lineage>
        <taxon>Eukaryota</taxon>
        <taxon>Metazoa</taxon>
        <taxon>Ecdysozoa</taxon>
        <taxon>Nematoda</taxon>
        <taxon>Chromadorea</taxon>
        <taxon>Rhabditida</taxon>
        <taxon>Tylenchina</taxon>
        <taxon>Panagrolaimomorpha</taxon>
        <taxon>Strongyloidoidea</taxon>
        <taxon>Strongyloididae</taxon>
        <taxon>Strongyloides</taxon>
    </lineage>
</organism>
<protein>
    <submittedName>
        <fullName evidence="4">Uncharacterized protein</fullName>
    </submittedName>
</protein>
<evidence type="ECO:0000256" key="2">
    <source>
        <dbReference type="SAM" id="SignalP"/>
    </source>
</evidence>
<dbReference type="WBParaSite" id="SPAL_0001331000.1">
    <property type="protein sequence ID" value="SPAL_0001331000.1"/>
    <property type="gene ID" value="SPAL_0001331000"/>
</dbReference>
<feature type="compositionally biased region" description="Basic residues" evidence="1">
    <location>
        <begin position="107"/>
        <end position="137"/>
    </location>
</feature>
<accession>A0A0N5C5T3</accession>